<evidence type="ECO:0000256" key="1">
    <source>
        <dbReference type="ARBA" id="ARBA00022679"/>
    </source>
</evidence>
<dbReference type="RefSeq" id="WP_133181072.1">
    <property type="nucleotide sequence ID" value="NZ_SMOD01000003.1"/>
</dbReference>
<dbReference type="GO" id="GO:0008080">
    <property type="term" value="F:N-acetyltransferase activity"/>
    <property type="evidence" value="ECO:0007669"/>
    <property type="project" value="InterPro"/>
</dbReference>
<dbReference type="Proteomes" id="UP000295606">
    <property type="component" value="Unassembled WGS sequence"/>
</dbReference>
<dbReference type="OrthoDB" id="9083440at2"/>
<accession>A0A4R5LK35</accession>
<feature type="domain" description="N-acetyltransferase" evidence="2">
    <location>
        <begin position="21"/>
        <end position="186"/>
    </location>
</feature>
<keyword evidence="1 3" id="KW-0808">Transferase</keyword>
<dbReference type="SUPFAM" id="SSF55729">
    <property type="entry name" value="Acyl-CoA N-acyltransferases (Nat)"/>
    <property type="match status" value="1"/>
</dbReference>
<dbReference type="CDD" id="cd04301">
    <property type="entry name" value="NAT_SF"/>
    <property type="match status" value="1"/>
</dbReference>
<dbReference type="PANTHER" id="PTHR13947">
    <property type="entry name" value="GNAT FAMILY N-ACETYLTRANSFERASE"/>
    <property type="match status" value="1"/>
</dbReference>
<reference evidence="3 4" key="1">
    <citation type="submission" date="2019-03" db="EMBL/GenBank/DDBJ databases">
        <title>Paraburkholderia sp. isolated from native Mimosa gymnas in Guartela State Park, Brazil.</title>
        <authorList>
            <person name="Paulitsch F."/>
            <person name="Hungria M."/>
            <person name="Delamuta J.R.M."/>
            <person name="Ribeiro R.A."/>
            <person name="Dall'Agnol R."/>
            <person name="Silva J.S.B."/>
        </authorList>
    </citation>
    <scope>NUCLEOTIDE SEQUENCE [LARGE SCALE GENOMIC DNA]</scope>
    <source>
        <strain evidence="3 4">CNPSo 3008</strain>
    </source>
</reference>
<dbReference type="EMBL" id="SMOD01000003">
    <property type="protein sequence ID" value="TDG10049.1"/>
    <property type="molecule type" value="Genomic_DNA"/>
</dbReference>
<dbReference type="PROSITE" id="PS51186">
    <property type="entry name" value="GNAT"/>
    <property type="match status" value="1"/>
</dbReference>
<organism evidence="3 4">
    <name type="scientific">Paraburkholderia guartelaensis</name>
    <dbReference type="NCBI Taxonomy" id="2546446"/>
    <lineage>
        <taxon>Bacteria</taxon>
        <taxon>Pseudomonadati</taxon>
        <taxon>Pseudomonadota</taxon>
        <taxon>Betaproteobacteria</taxon>
        <taxon>Burkholderiales</taxon>
        <taxon>Burkholderiaceae</taxon>
        <taxon>Paraburkholderia</taxon>
    </lineage>
</organism>
<dbReference type="Pfam" id="PF00583">
    <property type="entry name" value="Acetyltransf_1"/>
    <property type="match status" value="1"/>
</dbReference>
<evidence type="ECO:0000313" key="3">
    <source>
        <dbReference type="EMBL" id="TDG10049.1"/>
    </source>
</evidence>
<comment type="caution">
    <text evidence="3">The sequence shown here is derived from an EMBL/GenBank/DDBJ whole genome shotgun (WGS) entry which is preliminary data.</text>
</comment>
<gene>
    <name evidence="3" type="ORF">E1N52_05970</name>
</gene>
<dbReference type="InterPro" id="IPR050769">
    <property type="entry name" value="NAT_camello-type"/>
</dbReference>
<protein>
    <submittedName>
        <fullName evidence="3">N-acetyltransferase</fullName>
    </submittedName>
</protein>
<evidence type="ECO:0000259" key="2">
    <source>
        <dbReference type="PROSITE" id="PS51186"/>
    </source>
</evidence>
<proteinExistence type="predicted"/>
<name>A0A4R5LK35_9BURK</name>
<dbReference type="AlphaFoldDB" id="A0A4R5LK35"/>
<evidence type="ECO:0000313" key="4">
    <source>
        <dbReference type="Proteomes" id="UP000295606"/>
    </source>
</evidence>
<sequence length="203" mass="22759">MIATEEHDEWLTLDPSEMVRLQIRRFDIHLDSSELIAKLLRSAASSLDRKEAISSYYVSRESGRRRSAKAEACFIAACKGQLVGTLTIEGTNLSSPCRHYRRQDVATIHRYGVDPRWQHLGIGRALLSFANRWAADLGYAQLALDTPVAAGSLLDFYHTLGFRLVDTVHFPGCADDSAVLSRPTLSGWRYAPTSHASRRLQRD</sequence>
<dbReference type="PANTHER" id="PTHR13947:SF37">
    <property type="entry name" value="LD18367P"/>
    <property type="match status" value="1"/>
</dbReference>
<dbReference type="InterPro" id="IPR016181">
    <property type="entry name" value="Acyl_CoA_acyltransferase"/>
</dbReference>
<dbReference type="Gene3D" id="3.40.630.30">
    <property type="match status" value="1"/>
</dbReference>
<dbReference type="InterPro" id="IPR000182">
    <property type="entry name" value="GNAT_dom"/>
</dbReference>